<dbReference type="KEGG" id="dvl:Dvul_0602"/>
<dbReference type="AlphaFoldDB" id="A0A0H3A579"/>
<proteinExistence type="predicted"/>
<evidence type="ECO:0000313" key="2">
    <source>
        <dbReference type="EMBL" id="ABM27625.1"/>
    </source>
</evidence>
<protein>
    <submittedName>
        <fullName evidence="2">Uncharacterized protein</fullName>
    </submittedName>
</protein>
<sequence>MPAPAPRHNELNDPNLCKIRQSEHSSKAARAPLPAGVNPASSLCRVTGYANDKKKRRLVPPRHDALAQDE</sequence>
<evidence type="ECO:0000256" key="1">
    <source>
        <dbReference type="SAM" id="MobiDB-lite"/>
    </source>
</evidence>
<accession>A0A0H3A579</accession>
<gene>
    <name evidence="2" type="ordered locus">Dvul_0602</name>
</gene>
<feature type="region of interest" description="Disordered" evidence="1">
    <location>
        <begin position="22"/>
        <end position="41"/>
    </location>
</feature>
<evidence type="ECO:0000313" key="3">
    <source>
        <dbReference type="Proteomes" id="UP000009173"/>
    </source>
</evidence>
<organism evidence="2 3">
    <name type="scientific">Nitratidesulfovibrio vulgaris (strain DP4)</name>
    <name type="common">Desulfovibrio vulgaris</name>
    <dbReference type="NCBI Taxonomy" id="391774"/>
    <lineage>
        <taxon>Bacteria</taxon>
        <taxon>Pseudomonadati</taxon>
        <taxon>Thermodesulfobacteriota</taxon>
        <taxon>Desulfovibrionia</taxon>
        <taxon>Desulfovibrionales</taxon>
        <taxon>Desulfovibrionaceae</taxon>
        <taxon>Nitratidesulfovibrio</taxon>
    </lineage>
</organism>
<reference evidence="3" key="1">
    <citation type="journal article" date="2009" name="Environ. Microbiol.">
        <title>Contribution of mobile genetic elements to Desulfovibrio vulgaris genome plasticity.</title>
        <authorList>
            <person name="Walker C.B."/>
            <person name="Stolyar S."/>
            <person name="Chivian D."/>
            <person name="Pinel N."/>
            <person name="Gabster J.A."/>
            <person name="Dehal P.S."/>
            <person name="He Z."/>
            <person name="Yang Z.K."/>
            <person name="Yen H.C."/>
            <person name="Zhou J."/>
            <person name="Wall J.D."/>
            <person name="Hazen T.C."/>
            <person name="Arkin A.P."/>
            <person name="Stahl D.A."/>
        </authorList>
    </citation>
    <scope>NUCLEOTIDE SEQUENCE [LARGE SCALE GENOMIC DNA]</scope>
    <source>
        <strain evidence="3">DP4</strain>
    </source>
</reference>
<dbReference type="EMBL" id="CP000527">
    <property type="protein sequence ID" value="ABM27625.1"/>
    <property type="molecule type" value="Genomic_DNA"/>
</dbReference>
<name>A0A0H3A579_NITV4</name>
<dbReference type="Proteomes" id="UP000009173">
    <property type="component" value="Chromosome"/>
</dbReference>
<dbReference type="HOGENOM" id="CLU_191336_0_0_7"/>